<dbReference type="GO" id="GO:0003677">
    <property type="term" value="F:DNA binding"/>
    <property type="evidence" value="ECO:0007669"/>
    <property type="project" value="InterPro"/>
</dbReference>
<dbReference type="SUPFAM" id="SSF56349">
    <property type="entry name" value="DNA breaking-rejoining enzymes"/>
    <property type="match status" value="1"/>
</dbReference>
<evidence type="ECO:0000259" key="2">
    <source>
        <dbReference type="PROSITE" id="PS51898"/>
    </source>
</evidence>
<evidence type="ECO:0000256" key="1">
    <source>
        <dbReference type="ARBA" id="ARBA00023172"/>
    </source>
</evidence>
<evidence type="ECO:0000313" key="3">
    <source>
        <dbReference type="EMBL" id="GAI10016.1"/>
    </source>
</evidence>
<feature type="domain" description="Tyr recombinase" evidence="2">
    <location>
        <begin position="1"/>
        <end position="95"/>
    </location>
</feature>
<name>X1LW67_9ZZZZ</name>
<dbReference type="Pfam" id="PF00589">
    <property type="entry name" value="Phage_integrase"/>
    <property type="match status" value="1"/>
</dbReference>
<dbReference type="InterPro" id="IPR013762">
    <property type="entry name" value="Integrase-like_cat_sf"/>
</dbReference>
<dbReference type="EMBL" id="BARV01010257">
    <property type="protein sequence ID" value="GAI10016.1"/>
    <property type="molecule type" value="Genomic_DNA"/>
</dbReference>
<dbReference type="AlphaFoldDB" id="X1LW67"/>
<proteinExistence type="predicted"/>
<dbReference type="InterPro" id="IPR011010">
    <property type="entry name" value="DNA_brk_join_enz"/>
</dbReference>
<gene>
    <name evidence="3" type="ORF">S06H3_19924</name>
</gene>
<dbReference type="Gene3D" id="1.10.443.10">
    <property type="entry name" value="Intergrase catalytic core"/>
    <property type="match status" value="1"/>
</dbReference>
<dbReference type="GO" id="GO:0006310">
    <property type="term" value="P:DNA recombination"/>
    <property type="evidence" value="ECO:0007669"/>
    <property type="project" value="UniProtKB-KW"/>
</dbReference>
<protein>
    <recommendedName>
        <fullName evidence="2">Tyr recombinase domain-containing protein</fullName>
    </recommendedName>
</protein>
<comment type="caution">
    <text evidence="3">The sequence shown here is derived from an EMBL/GenBank/DDBJ whole genome shotgun (WGS) entry which is preliminary data.</text>
</comment>
<organism evidence="3">
    <name type="scientific">marine sediment metagenome</name>
    <dbReference type="NCBI Taxonomy" id="412755"/>
    <lineage>
        <taxon>unclassified sequences</taxon>
        <taxon>metagenomes</taxon>
        <taxon>ecological metagenomes</taxon>
    </lineage>
</organism>
<dbReference type="GO" id="GO:0015074">
    <property type="term" value="P:DNA integration"/>
    <property type="evidence" value="ECO:0007669"/>
    <property type="project" value="InterPro"/>
</dbReference>
<accession>X1LW67</accession>
<feature type="non-terminal residue" evidence="3">
    <location>
        <position position="1"/>
    </location>
</feature>
<dbReference type="PROSITE" id="PS51898">
    <property type="entry name" value="TYR_RECOMBINASE"/>
    <property type="match status" value="1"/>
</dbReference>
<sequence>VPIMAELKKYVSGLDAEQENIFNDNFSRYRWKQIRRKLKLDDFKFHDLRKTFGSVLAQNGVSTAVIQKLLEHSSPNLTNKVYTNVDPVLRHAVDQIPVGDWL</sequence>
<keyword evidence="1" id="KW-0233">DNA recombination</keyword>
<reference evidence="3" key="1">
    <citation type="journal article" date="2014" name="Front. Microbiol.">
        <title>High frequency of phylogenetically diverse reductive dehalogenase-homologous genes in deep subseafloor sedimentary metagenomes.</title>
        <authorList>
            <person name="Kawai M."/>
            <person name="Futagami T."/>
            <person name="Toyoda A."/>
            <person name="Takaki Y."/>
            <person name="Nishi S."/>
            <person name="Hori S."/>
            <person name="Arai W."/>
            <person name="Tsubouchi T."/>
            <person name="Morono Y."/>
            <person name="Uchiyama I."/>
            <person name="Ito T."/>
            <person name="Fujiyama A."/>
            <person name="Inagaki F."/>
            <person name="Takami H."/>
        </authorList>
    </citation>
    <scope>NUCLEOTIDE SEQUENCE</scope>
    <source>
        <strain evidence="3">Expedition CK06-06</strain>
    </source>
</reference>
<dbReference type="InterPro" id="IPR002104">
    <property type="entry name" value="Integrase_catalytic"/>
</dbReference>